<keyword evidence="3" id="KW-0201">Cytochrome c-type biogenesis</keyword>
<dbReference type="InterPro" id="IPR013740">
    <property type="entry name" value="Redoxin"/>
</dbReference>
<comment type="caution">
    <text evidence="7">The sequence shown here is derived from an EMBL/GenBank/DDBJ whole genome shotgun (WGS) entry which is preliminary data.</text>
</comment>
<dbReference type="PROSITE" id="PS00194">
    <property type="entry name" value="THIOREDOXIN_1"/>
    <property type="match status" value="1"/>
</dbReference>
<evidence type="ECO:0000256" key="1">
    <source>
        <dbReference type="ARBA" id="ARBA00004383"/>
    </source>
</evidence>
<evidence type="ECO:0000259" key="6">
    <source>
        <dbReference type="PROSITE" id="PS51352"/>
    </source>
</evidence>
<dbReference type="InterPro" id="IPR036249">
    <property type="entry name" value="Thioredoxin-like_sf"/>
</dbReference>
<evidence type="ECO:0000256" key="5">
    <source>
        <dbReference type="ARBA" id="ARBA00023284"/>
    </source>
</evidence>
<comment type="similarity">
    <text evidence="2">Belongs to the thioredoxin family. DsbE subfamily.</text>
</comment>
<dbReference type="NCBIfam" id="TIGR00385">
    <property type="entry name" value="dsbE"/>
    <property type="match status" value="1"/>
</dbReference>
<evidence type="ECO:0000256" key="4">
    <source>
        <dbReference type="ARBA" id="ARBA00023157"/>
    </source>
</evidence>
<dbReference type="GO" id="GO:0030288">
    <property type="term" value="C:outer membrane-bounded periplasmic space"/>
    <property type="evidence" value="ECO:0007669"/>
    <property type="project" value="InterPro"/>
</dbReference>
<dbReference type="PROSITE" id="PS51352">
    <property type="entry name" value="THIOREDOXIN_2"/>
    <property type="match status" value="1"/>
</dbReference>
<dbReference type="InterPro" id="IPR017937">
    <property type="entry name" value="Thioredoxin_CS"/>
</dbReference>
<dbReference type="Proteomes" id="UP000281474">
    <property type="component" value="Unassembled WGS sequence"/>
</dbReference>
<gene>
    <name evidence="7" type="ORF">D5018_05195</name>
</gene>
<dbReference type="AlphaFoldDB" id="A0A3L8PZT0"/>
<keyword evidence="4" id="KW-1015">Disulfide bond</keyword>
<dbReference type="GO" id="GO:0017004">
    <property type="term" value="P:cytochrome complex assembly"/>
    <property type="evidence" value="ECO:0007669"/>
    <property type="project" value="UniProtKB-KW"/>
</dbReference>
<dbReference type="InterPro" id="IPR050553">
    <property type="entry name" value="Thioredoxin_ResA/DsbE_sf"/>
</dbReference>
<dbReference type="RefSeq" id="WP_121837948.1">
    <property type="nucleotide sequence ID" value="NZ_ML014761.1"/>
</dbReference>
<dbReference type="SUPFAM" id="SSF52833">
    <property type="entry name" value="Thioredoxin-like"/>
    <property type="match status" value="1"/>
</dbReference>
<feature type="domain" description="Thioredoxin" evidence="6">
    <location>
        <begin position="34"/>
        <end position="176"/>
    </location>
</feature>
<organism evidence="7 8">
    <name type="scientific">Parashewanella curva</name>
    <dbReference type="NCBI Taxonomy" id="2338552"/>
    <lineage>
        <taxon>Bacteria</taxon>
        <taxon>Pseudomonadati</taxon>
        <taxon>Pseudomonadota</taxon>
        <taxon>Gammaproteobacteria</taxon>
        <taxon>Alteromonadales</taxon>
        <taxon>Shewanellaceae</taxon>
        <taxon>Parashewanella</taxon>
    </lineage>
</organism>
<name>A0A3L8PZT0_9GAMM</name>
<evidence type="ECO:0000256" key="2">
    <source>
        <dbReference type="ARBA" id="ARBA00007758"/>
    </source>
</evidence>
<dbReference type="PANTHER" id="PTHR42852">
    <property type="entry name" value="THIOL:DISULFIDE INTERCHANGE PROTEIN DSBE"/>
    <property type="match status" value="1"/>
</dbReference>
<dbReference type="PANTHER" id="PTHR42852:SF6">
    <property type="entry name" value="THIOL:DISULFIDE INTERCHANGE PROTEIN DSBE"/>
    <property type="match status" value="1"/>
</dbReference>
<dbReference type="EMBL" id="QZEI01000012">
    <property type="protein sequence ID" value="RLV60670.1"/>
    <property type="molecule type" value="Genomic_DNA"/>
</dbReference>
<dbReference type="Gene3D" id="3.40.30.10">
    <property type="entry name" value="Glutaredoxin"/>
    <property type="match status" value="1"/>
</dbReference>
<keyword evidence="8" id="KW-1185">Reference proteome</keyword>
<dbReference type="GO" id="GO:0005886">
    <property type="term" value="C:plasma membrane"/>
    <property type="evidence" value="ECO:0007669"/>
    <property type="project" value="UniProtKB-SubCell"/>
</dbReference>
<evidence type="ECO:0000313" key="8">
    <source>
        <dbReference type="Proteomes" id="UP000281474"/>
    </source>
</evidence>
<keyword evidence="5" id="KW-0676">Redox-active center</keyword>
<evidence type="ECO:0000256" key="3">
    <source>
        <dbReference type="ARBA" id="ARBA00022748"/>
    </source>
</evidence>
<dbReference type="CDD" id="cd03010">
    <property type="entry name" value="TlpA_like_DsbE"/>
    <property type="match status" value="1"/>
</dbReference>
<reference evidence="7 8" key="1">
    <citation type="submission" date="2018-09" db="EMBL/GenBank/DDBJ databases">
        <title>Phylogeny of the Shewanellaceae, and recommendation for two new genera, Pseudoshewanella and Parashewanella.</title>
        <authorList>
            <person name="Wang G."/>
        </authorList>
    </citation>
    <scope>NUCLEOTIDE SEQUENCE [LARGE SCALE GENOMIC DNA]</scope>
    <source>
        <strain evidence="7 8">C51</strain>
    </source>
</reference>
<dbReference type="Pfam" id="PF08534">
    <property type="entry name" value="Redoxin"/>
    <property type="match status" value="1"/>
</dbReference>
<evidence type="ECO:0000313" key="7">
    <source>
        <dbReference type="EMBL" id="RLV60670.1"/>
    </source>
</evidence>
<dbReference type="InterPro" id="IPR004799">
    <property type="entry name" value="Periplasmic_diS_OxRdtase_DsbE"/>
</dbReference>
<dbReference type="GO" id="GO:0015036">
    <property type="term" value="F:disulfide oxidoreductase activity"/>
    <property type="evidence" value="ECO:0007669"/>
    <property type="project" value="InterPro"/>
</dbReference>
<dbReference type="InterPro" id="IPR013766">
    <property type="entry name" value="Thioredoxin_domain"/>
</dbReference>
<proteinExistence type="inferred from homology"/>
<accession>A0A3L8PZT0</accession>
<protein>
    <submittedName>
        <fullName evidence="7">DsbE family thiol:disulfide interchange protein</fullName>
    </submittedName>
</protein>
<comment type="subcellular location">
    <subcellularLocation>
        <location evidence="1">Cell inner membrane</location>
        <topology evidence="1">Single-pass membrane protein</topology>
        <orientation evidence="1">Periplasmic side</orientation>
    </subcellularLocation>
</comment>
<sequence>MKKFILFLPLVTFAVLGYFLYKGLFLNPQQLDSALIGKPIPAFELQKLEDENIKLTNKDLIGKVSMINVWGTWCPSCKFEHPYLMKLEAQNILPIYGINYRDERKAALHELKVVGDPYALNIFDPMGKLGVDLGVYGAPETFIIDHNGIIQYRYAGPIAEPVWNNTLLPIIQKLQQQAKAQGAS</sequence>
<dbReference type="OrthoDB" id="9799347at2"/>